<keyword evidence="1 4" id="KW-0547">Nucleotide-binding</keyword>
<dbReference type="InterPro" id="IPR005337">
    <property type="entry name" value="RapZ-like"/>
</dbReference>
<evidence type="ECO:0000256" key="2">
    <source>
        <dbReference type="ARBA" id="ARBA00022840"/>
    </source>
</evidence>
<keyword evidence="3 4" id="KW-0342">GTP-binding</keyword>
<dbReference type="SUPFAM" id="SSF52540">
    <property type="entry name" value="P-loop containing nucleoside triphosphate hydrolases"/>
    <property type="match status" value="1"/>
</dbReference>
<organism evidence="7 8">
    <name type="scientific">Candidatus Gemmiger excrementavium</name>
    <dbReference type="NCBI Taxonomy" id="2838608"/>
    <lineage>
        <taxon>Bacteria</taxon>
        <taxon>Bacillati</taxon>
        <taxon>Bacillota</taxon>
        <taxon>Clostridia</taxon>
        <taxon>Eubacteriales</taxon>
        <taxon>Gemmiger</taxon>
    </lineage>
</organism>
<dbReference type="Pfam" id="PF03668">
    <property type="entry name" value="RapZ-like_N"/>
    <property type="match status" value="1"/>
</dbReference>
<name>A0A9D2F4Y5_9FIRM</name>
<dbReference type="GO" id="GO:0005525">
    <property type="term" value="F:GTP binding"/>
    <property type="evidence" value="ECO:0007669"/>
    <property type="project" value="UniProtKB-UniRule"/>
</dbReference>
<dbReference type="EMBL" id="DXBO01000142">
    <property type="protein sequence ID" value="HIZ49061.1"/>
    <property type="molecule type" value="Genomic_DNA"/>
</dbReference>
<keyword evidence="2 4" id="KW-0067">ATP-binding</keyword>
<sequence>MNFLIVTGLSGAGKSMAVNALEDIGFFCIDNIPVALLPRIVDFALQGENQLSRVAVVMDVRGVRSSDKLEEALADLDAKKIDYEILFLDANDNTIQRRYKETRRQHPMTISDKLPITEAITRERQLLQPLRNRAQYVIDTSLLSAAQNRERVCSLFLDKGKSPMALTVVSFGFKYGLPQEADLVLDVRCLPNPFYVPELKNLTGLDQPVVDYVMKAPESQELLRRYENMLEYALPLYVKEGKSQLMIAVGCTGGKHRSITFARKIGEFCQKLGYTPSVQHRDAKRTL</sequence>
<dbReference type="PANTHER" id="PTHR30448:SF0">
    <property type="entry name" value="RNASE ADAPTER PROTEIN RAPZ"/>
    <property type="match status" value="1"/>
</dbReference>
<dbReference type="NCBIfam" id="NF003828">
    <property type="entry name" value="PRK05416.1"/>
    <property type="match status" value="1"/>
</dbReference>
<gene>
    <name evidence="7" type="primary">rapZ</name>
    <name evidence="7" type="ORF">H9810_10100</name>
</gene>
<feature type="domain" description="RapZ-like N-terminal" evidence="5">
    <location>
        <begin position="1"/>
        <end position="157"/>
    </location>
</feature>
<evidence type="ECO:0000313" key="7">
    <source>
        <dbReference type="EMBL" id="HIZ49061.1"/>
    </source>
</evidence>
<dbReference type="AlphaFoldDB" id="A0A9D2F4Y5"/>
<dbReference type="GO" id="GO:0005524">
    <property type="term" value="F:ATP binding"/>
    <property type="evidence" value="ECO:0007669"/>
    <property type="project" value="UniProtKB-UniRule"/>
</dbReference>
<feature type="binding site" evidence="4">
    <location>
        <begin position="8"/>
        <end position="15"/>
    </location>
    <ligand>
        <name>ATP</name>
        <dbReference type="ChEBI" id="CHEBI:30616"/>
    </ligand>
</feature>
<dbReference type="InterPro" id="IPR053931">
    <property type="entry name" value="RapZ_C"/>
</dbReference>
<evidence type="ECO:0000256" key="1">
    <source>
        <dbReference type="ARBA" id="ARBA00022741"/>
    </source>
</evidence>
<dbReference type="Pfam" id="PF22740">
    <property type="entry name" value="PapZ_C"/>
    <property type="match status" value="1"/>
</dbReference>
<dbReference type="InterPro" id="IPR053930">
    <property type="entry name" value="RapZ-like_N"/>
</dbReference>
<reference evidence="7" key="2">
    <citation type="submission" date="2021-04" db="EMBL/GenBank/DDBJ databases">
        <authorList>
            <person name="Gilroy R."/>
        </authorList>
    </citation>
    <scope>NUCLEOTIDE SEQUENCE</scope>
    <source>
        <strain evidence="7">3436</strain>
    </source>
</reference>
<dbReference type="HAMAP" id="MF_00636">
    <property type="entry name" value="RapZ_like"/>
    <property type="match status" value="1"/>
</dbReference>
<protein>
    <submittedName>
        <fullName evidence="7">RNase adapter RapZ</fullName>
    </submittedName>
</protein>
<dbReference type="InterPro" id="IPR027417">
    <property type="entry name" value="P-loop_NTPase"/>
</dbReference>
<dbReference type="Proteomes" id="UP000824031">
    <property type="component" value="Unassembled WGS sequence"/>
</dbReference>
<accession>A0A9D2F4Y5</accession>
<feature type="domain" description="RapZ C-terminal" evidence="6">
    <location>
        <begin position="164"/>
        <end position="283"/>
    </location>
</feature>
<dbReference type="PIRSF" id="PIRSF005052">
    <property type="entry name" value="P-loopkin"/>
    <property type="match status" value="1"/>
</dbReference>
<evidence type="ECO:0000256" key="3">
    <source>
        <dbReference type="ARBA" id="ARBA00023134"/>
    </source>
</evidence>
<comment type="caution">
    <text evidence="7">The sequence shown here is derived from an EMBL/GenBank/DDBJ whole genome shotgun (WGS) entry which is preliminary data.</text>
</comment>
<evidence type="ECO:0000259" key="6">
    <source>
        <dbReference type="Pfam" id="PF22740"/>
    </source>
</evidence>
<evidence type="ECO:0000256" key="4">
    <source>
        <dbReference type="HAMAP-Rule" id="MF_00636"/>
    </source>
</evidence>
<feature type="binding site" evidence="4">
    <location>
        <begin position="59"/>
        <end position="62"/>
    </location>
    <ligand>
        <name>GTP</name>
        <dbReference type="ChEBI" id="CHEBI:37565"/>
    </ligand>
</feature>
<evidence type="ECO:0000259" key="5">
    <source>
        <dbReference type="Pfam" id="PF03668"/>
    </source>
</evidence>
<proteinExistence type="inferred from homology"/>
<reference evidence="7" key="1">
    <citation type="journal article" date="2021" name="PeerJ">
        <title>Extensive microbial diversity within the chicken gut microbiome revealed by metagenomics and culture.</title>
        <authorList>
            <person name="Gilroy R."/>
            <person name="Ravi A."/>
            <person name="Getino M."/>
            <person name="Pursley I."/>
            <person name="Horton D.L."/>
            <person name="Alikhan N.F."/>
            <person name="Baker D."/>
            <person name="Gharbi K."/>
            <person name="Hall N."/>
            <person name="Watson M."/>
            <person name="Adriaenssens E.M."/>
            <person name="Foster-Nyarko E."/>
            <person name="Jarju S."/>
            <person name="Secka A."/>
            <person name="Antonio M."/>
            <person name="Oren A."/>
            <person name="Chaudhuri R.R."/>
            <person name="La Ragione R."/>
            <person name="Hildebrand F."/>
            <person name="Pallen M.J."/>
        </authorList>
    </citation>
    <scope>NUCLEOTIDE SEQUENCE</scope>
    <source>
        <strain evidence="7">3436</strain>
    </source>
</reference>
<dbReference type="PANTHER" id="PTHR30448">
    <property type="entry name" value="RNASE ADAPTER PROTEIN RAPZ"/>
    <property type="match status" value="1"/>
</dbReference>
<evidence type="ECO:0000313" key="8">
    <source>
        <dbReference type="Proteomes" id="UP000824031"/>
    </source>
</evidence>